<evidence type="ECO:0000313" key="3">
    <source>
        <dbReference type="Proteomes" id="UP000479526"/>
    </source>
</evidence>
<dbReference type="EMBL" id="WXEW01000011">
    <property type="protein sequence ID" value="NAS26548.1"/>
    <property type="molecule type" value="Genomic_DNA"/>
</dbReference>
<evidence type="ECO:0000256" key="1">
    <source>
        <dbReference type="SAM" id="SignalP"/>
    </source>
</evidence>
<sequence>MNSRLFRGLAAAALAVSAVLPATPAHAAPAPYVRIILDSIVAHSTQEGGGDEIKLKVKGPGIVPLFSRTVQIWPVNEWYPPVGIRTGVCYSPDNVACPPGMPVQTNGGGTPNRPAFPANGGLAYIDLWEIDDFDPDDLILGGSVLLTPREGFSRQTIRMRAGDADYEVTFTLAPSETPL</sequence>
<reference evidence="2 3" key="1">
    <citation type="submission" date="2020-01" db="EMBL/GenBank/DDBJ databases">
        <title>Herbidospora sp. NEAU-GS84 nov., a novel actinomycete isolated from soil.</title>
        <authorList>
            <person name="Han L."/>
        </authorList>
    </citation>
    <scope>NUCLEOTIDE SEQUENCE [LARGE SCALE GENOMIC DNA]</scope>
    <source>
        <strain evidence="2 3">NEAU-GS84</strain>
    </source>
</reference>
<accession>A0A7C9JC24</accession>
<dbReference type="Proteomes" id="UP000479526">
    <property type="component" value="Unassembled WGS sequence"/>
</dbReference>
<evidence type="ECO:0000313" key="2">
    <source>
        <dbReference type="EMBL" id="NAS26548.1"/>
    </source>
</evidence>
<protein>
    <submittedName>
        <fullName evidence="2">Uncharacterized protein</fullName>
    </submittedName>
</protein>
<dbReference type="AlphaFoldDB" id="A0A7C9JC24"/>
<proteinExistence type="predicted"/>
<keyword evidence="1" id="KW-0732">Signal</keyword>
<dbReference type="RefSeq" id="WP_161483543.1">
    <property type="nucleotide sequence ID" value="NZ_WXEW01000011.1"/>
</dbReference>
<organism evidence="2 3">
    <name type="scientific">Herbidospora solisilvae</name>
    <dbReference type="NCBI Taxonomy" id="2696284"/>
    <lineage>
        <taxon>Bacteria</taxon>
        <taxon>Bacillati</taxon>
        <taxon>Actinomycetota</taxon>
        <taxon>Actinomycetes</taxon>
        <taxon>Streptosporangiales</taxon>
        <taxon>Streptosporangiaceae</taxon>
        <taxon>Herbidospora</taxon>
    </lineage>
</organism>
<feature type="chain" id="PRO_5028912478" evidence="1">
    <location>
        <begin position="28"/>
        <end position="179"/>
    </location>
</feature>
<feature type="signal peptide" evidence="1">
    <location>
        <begin position="1"/>
        <end position="27"/>
    </location>
</feature>
<keyword evidence="3" id="KW-1185">Reference proteome</keyword>
<comment type="caution">
    <text evidence="2">The sequence shown here is derived from an EMBL/GenBank/DDBJ whole genome shotgun (WGS) entry which is preliminary data.</text>
</comment>
<gene>
    <name evidence="2" type="ORF">GT755_33340</name>
</gene>
<name>A0A7C9JC24_9ACTN</name>